<reference evidence="2 3" key="1">
    <citation type="submission" date="2020-05" db="EMBL/GenBank/DDBJ databases">
        <authorList>
            <person name="Campoy J."/>
            <person name="Schneeberger K."/>
            <person name="Spophaly S."/>
        </authorList>
    </citation>
    <scope>NUCLEOTIDE SEQUENCE [LARGE SCALE GENOMIC DNA]</scope>
    <source>
        <strain evidence="2">PruArmRojPasFocal</strain>
    </source>
</reference>
<evidence type="ECO:0000313" key="2">
    <source>
        <dbReference type="EMBL" id="CAB4283212.1"/>
    </source>
</evidence>
<sequence>MIAPSLFINCGGEGLNVGDKYYEADNSTSLYYISPSKTWGYSLSGDFLSPDSNSSNFIQTQSYGIHVAESELYFNARIAPVFLSYYAFCLQKGKYNVTLHFAEIVFGEKESYSKLKRRVFDVYIQDERKLMNFDIAKEARGPDGPLTRYFIADVNDSVLKISFYWAGKGSTDDLPTLNGPLISAISITPGDSKGYDFSFFWLVPSYS</sequence>
<organism evidence="2 3">
    <name type="scientific">Prunus armeniaca</name>
    <name type="common">Apricot</name>
    <name type="synonym">Armeniaca vulgaris</name>
    <dbReference type="NCBI Taxonomy" id="36596"/>
    <lineage>
        <taxon>Eukaryota</taxon>
        <taxon>Viridiplantae</taxon>
        <taxon>Streptophyta</taxon>
        <taxon>Embryophyta</taxon>
        <taxon>Tracheophyta</taxon>
        <taxon>Spermatophyta</taxon>
        <taxon>Magnoliopsida</taxon>
        <taxon>eudicotyledons</taxon>
        <taxon>Gunneridae</taxon>
        <taxon>Pentapetalae</taxon>
        <taxon>rosids</taxon>
        <taxon>fabids</taxon>
        <taxon>Rosales</taxon>
        <taxon>Rosaceae</taxon>
        <taxon>Amygdaloideae</taxon>
        <taxon>Amygdaleae</taxon>
        <taxon>Prunus</taxon>
    </lineage>
</organism>
<dbReference type="Proteomes" id="UP000507222">
    <property type="component" value="Unassembled WGS sequence"/>
</dbReference>
<dbReference type="InterPro" id="IPR021720">
    <property type="entry name" value="Malectin_dom"/>
</dbReference>
<dbReference type="InterPro" id="IPR008979">
    <property type="entry name" value="Galactose-bd-like_sf"/>
</dbReference>
<feature type="domain" description="Malectin" evidence="1">
    <location>
        <begin position="6"/>
        <end position="178"/>
    </location>
</feature>
<gene>
    <name evidence="2" type="ORF">CURHAP_LOCUS37432</name>
</gene>
<protein>
    <recommendedName>
        <fullName evidence="1">Malectin domain-containing protein</fullName>
    </recommendedName>
</protein>
<evidence type="ECO:0000313" key="3">
    <source>
        <dbReference type="Proteomes" id="UP000507222"/>
    </source>
</evidence>
<dbReference type="Pfam" id="PF11721">
    <property type="entry name" value="Malectin"/>
    <property type="match status" value="1"/>
</dbReference>
<dbReference type="Gene3D" id="2.60.120.430">
    <property type="entry name" value="Galactose-binding lectin"/>
    <property type="match status" value="1"/>
</dbReference>
<dbReference type="PANTHER" id="PTHR34081:SF1">
    <property type="entry name" value="MALECTIN, LEUCINE-RICH REPEAT DOMAIN, L DOMAIN-LIKE PROTEIN-RELATED"/>
    <property type="match status" value="1"/>
</dbReference>
<proteinExistence type="predicted"/>
<accession>A0A6J5V4K5</accession>
<dbReference type="AlphaFoldDB" id="A0A6J5V4K5"/>
<evidence type="ECO:0000259" key="1">
    <source>
        <dbReference type="Pfam" id="PF11721"/>
    </source>
</evidence>
<dbReference type="SUPFAM" id="SSF49785">
    <property type="entry name" value="Galactose-binding domain-like"/>
    <property type="match status" value="1"/>
</dbReference>
<name>A0A6J5V4K5_PRUAR</name>
<dbReference type="EMBL" id="CAEKDK010000006">
    <property type="protein sequence ID" value="CAB4283212.1"/>
    <property type="molecule type" value="Genomic_DNA"/>
</dbReference>
<dbReference type="PANTHER" id="PTHR34081">
    <property type="entry name" value="MALECTIN DOMAIN-CONTAINING PROTEIN"/>
    <property type="match status" value="1"/>
</dbReference>